<dbReference type="Proteomes" id="UP001158576">
    <property type="component" value="Chromosome 1"/>
</dbReference>
<evidence type="ECO:0000313" key="2">
    <source>
        <dbReference type="EMBL" id="CAG5105838.1"/>
    </source>
</evidence>
<proteinExistence type="predicted"/>
<gene>
    <name evidence="2" type="ORF">OKIOD_LOCUS11264</name>
</gene>
<feature type="compositionally biased region" description="Polar residues" evidence="1">
    <location>
        <begin position="103"/>
        <end position="112"/>
    </location>
</feature>
<evidence type="ECO:0000256" key="1">
    <source>
        <dbReference type="SAM" id="MobiDB-lite"/>
    </source>
</evidence>
<sequence>MNLNDRVSSQMNINRYFYTLPGSLQSEVLSRDQFLERYASKCISTTRNLIVILTLSKCKVIACPYNDDEESCLCVCQQCHLERCQCSCSMVLPSSSPAPSVSQEQDQPMEGQSQKKDQTLEDVTVQPLVRSKKTFPNENGSNSSVMGSKIHLYIRRNPFSSLYSQT</sequence>
<reference evidence="2 3" key="1">
    <citation type="submission" date="2021-04" db="EMBL/GenBank/DDBJ databases">
        <authorList>
            <person name="Bliznina A."/>
        </authorList>
    </citation>
    <scope>NUCLEOTIDE SEQUENCE [LARGE SCALE GENOMIC DNA]</scope>
</reference>
<dbReference type="EMBL" id="OU015566">
    <property type="protein sequence ID" value="CAG5105838.1"/>
    <property type="molecule type" value="Genomic_DNA"/>
</dbReference>
<protein>
    <submittedName>
        <fullName evidence="2">Oidioi.mRNA.OKI2018_I69.chr1.g2499.t1.cds</fullName>
    </submittedName>
</protein>
<organism evidence="2 3">
    <name type="scientific">Oikopleura dioica</name>
    <name type="common">Tunicate</name>
    <dbReference type="NCBI Taxonomy" id="34765"/>
    <lineage>
        <taxon>Eukaryota</taxon>
        <taxon>Metazoa</taxon>
        <taxon>Chordata</taxon>
        <taxon>Tunicata</taxon>
        <taxon>Appendicularia</taxon>
        <taxon>Copelata</taxon>
        <taxon>Oikopleuridae</taxon>
        <taxon>Oikopleura</taxon>
    </lineage>
</organism>
<keyword evidence="3" id="KW-1185">Reference proteome</keyword>
<name>A0ABN7SXN2_OIKDI</name>
<accession>A0ABN7SXN2</accession>
<feature type="compositionally biased region" description="Polar residues" evidence="1">
    <location>
        <begin position="134"/>
        <end position="146"/>
    </location>
</feature>
<feature type="region of interest" description="Disordered" evidence="1">
    <location>
        <begin position="94"/>
        <end position="147"/>
    </location>
</feature>
<evidence type="ECO:0000313" key="3">
    <source>
        <dbReference type="Proteomes" id="UP001158576"/>
    </source>
</evidence>